<dbReference type="Gene3D" id="3.90.176.10">
    <property type="entry name" value="Toxin ADP-ribosyltransferase, Chain A, domain 1"/>
    <property type="match status" value="1"/>
</dbReference>
<dbReference type="GO" id="GO:0005615">
    <property type="term" value="C:extracellular space"/>
    <property type="evidence" value="ECO:0007669"/>
    <property type="project" value="UniProtKB-ARBA"/>
</dbReference>
<keyword evidence="12" id="KW-1185">Reference proteome</keyword>
<feature type="non-terminal residue" evidence="11">
    <location>
        <position position="273"/>
    </location>
</feature>
<comment type="caution">
    <text evidence="11">The sequence shown here is derived from an EMBL/GenBank/DDBJ whole genome shotgun (WGS) entry which is preliminary data.</text>
</comment>
<evidence type="ECO:0000256" key="5">
    <source>
        <dbReference type="ARBA" id="ARBA00022729"/>
    </source>
</evidence>
<feature type="non-terminal residue" evidence="11">
    <location>
        <position position="1"/>
    </location>
</feature>
<evidence type="ECO:0000256" key="7">
    <source>
        <dbReference type="ARBA" id="ARBA00023027"/>
    </source>
</evidence>
<dbReference type="PROSITE" id="PS51996">
    <property type="entry name" value="TR_MART"/>
    <property type="match status" value="1"/>
</dbReference>
<proteinExistence type="inferred from homology"/>
<dbReference type="FunFam" id="3.90.176.10:FF:000001">
    <property type="entry name" value="NAD(P)(+)--arginine ADP-ribosyltransferase"/>
    <property type="match status" value="1"/>
</dbReference>
<evidence type="ECO:0000256" key="6">
    <source>
        <dbReference type="ARBA" id="ARBA00022857"/>
    </source>
</evidence>
<keyword evidence="6 10" id="KW-0521">NADP</keyword>
<evidence type="ECO:0000313" key="11">
    <source>
        <dbReference type="EMBL" id="NXP44015.1"/>
    </source>
</evidence>
<evidence type="ECO:0000256" key="4">
    <source>
        <dbReference type="ARBA" id="ARBA00022695"/>
    </source>
</evidence>
<keyword evidence="4" id="KW-0548">Nucleotidyltransferase</keyword>
<dbReference type="InterPro" id="IPR050999">
    <property type="entry name" value="ADP-ribosyltransferase_ARG"/>
</dbReference>
<dbReference type="Proteomes" id="UP000590868">
    <property type="component" value="Unassembled WGS sequence"/>
</dbReference>
<evidence type="ECO:0000256" key="3">
    <source>
        <dbReference type="ARBA" id="ARBA00022679"/>
    </source>
</evidence>
<dbReference type="GO" id="GO:0016779">
    <property type="term" value="F:nucleotidyltransferase activity"/>
    <property type="evidence" value="ECO:0007669"/>
    <property type="project" value="UniProtKB-KW"/>
</dbReference>
<keyword evidence="5 10" id="KW-0732">Signal</keyword>
<dbReference type="AlphaFoldDB" id="A0A7L2AA35"/>
<evidence type="ECO:0000256" key="10">
    <source>
        <dbReference type="RuleBase" id="RU361228"/>
    </source>
</evidence>
<protein>
    <recommendedName>
        <fullName evidence="10">NAD(P)(+)--arginine ADP-ribosyltransferase</fullName>
        <ecNumber evidence="10">2.4.2.31</ecNumber>
    </recommendedName>
    <alternativeName>
        <fullName evidence="10">Mono(ADP-ribosyl)transferase</fullName>
    </alternativeName>
</protein>
<feature type="signal peptide" evidence="10">
    <location>
        <begin position="1"/>
        <end position="18"/>
    </location>
</feature>
<organism evidence="11 12">
    <name type="scientific">Heliornis fulica</name>
    <name type="common">sungrebe</name>
    <dbReference type="NCBI Taxonomy" id="54369"/>
    <lineage>
        <taxon>Eukaryota</taxon>
        <taxon>Metazoa</taxon>
        <taxon>Chordata</taxon>
        <taxon>Craniata</taxon>
        <taxon>Vertebrata</taxon>
        <taxon>Euteleostomi</taxon>
        <taxon>Archelosauria</taxon>
        <taxon>Archosauria</taxon>
        <taxon>Dinosauria</taxon>
        <taxon>Saurischia</taxon>
        <taxon>Theropoda</taxon>
        <taxon>Coelurosauria</taxon>
        <taxon>Aves</taxon>
        <taxon>Neognathae</taxon>
        <taxon>Neoaves</taxon>
        <taxon>Gruiformes</taxon>
        <taxon>Heliornithidae</taxon>
        <taxon>Heliornis</taxon>
    </lineage>
</organism>
<keyword evidence="2 10" id="KW-0328">Glycosyltransferase</keyword>
<dbReference type="PROSITE" id="PS01291">
    <property type="entry name" value="ART"/>
    <property type="match status" value="1"/>
</dbReference>
<dbReference type="PANTHER" id="PTHR10339">
    <property type="entry name" value="ADP-RIBOSYLTRANSFERASE"/>
    <property type="match status" value="1"/>
</dbReference>
<evidence type="ECO:0000256" key="2">
    <source>
        <dbReference type="ARBA" id="ARBA00022676"/>
    </source>
</evidence>
<dbReference type="EMBL" id="VXBZ01000676">
    <property type="protein sequence ID" value="NXP44015.1"/>
    <property type="molecule type" value="Genomic_DNA"/>
</dbReference>
<dbReference type="SUPFAM" id="SSF56399">
    <property type="entry name" value="ADP-ribosylation"/>
    <property type="match status" value="1"/>
</dbReference>
<dbReference type="GO" id="GO:0046677">
    <property type="term" value="P:response to antibiotic"/>
    <property type="evidence" value="ECO:0007669"/>
    <property type="project" value="UniProtKB-ARBA"/>
</dbReference>
<dbReference type="GO" id="GO:0044194">
    <property type="term" value="C:cytolytic granule"/>
    <property type="evidence" value="ECO:0007669"/>
    <property type="project" value="UniProtKB-ARBA"/>
</dbReference>
<keyword evidence="8" id="KW-1015">Disulfide bond</keyword>
<gene>
    <name evidence="11" type="primary">Madprt_0</name>
    <name evidence="11" type="ORF">HELFUL_R06585</name>
</gene>
<dbReference type="Pfam" id="PF01129">
    <property type="entry name" value="ART"/>
    <property type="match status" value="1"/>
</dbReference>
<keyword evidence="7 10" id="KW-0520">NAD</keyword>
<evidence type="ECO:0000256" key="9">
    <source>
        <dbReference type="ARBA" id="ARBA00047597"/>
    </source>
</evidence>
<dbReference type="EC" id="2.4.2.31" evidence="10"/>
<name>A0A7L2AA35_9GRUI</name>
<dbReference type="PANTHER" id="PTHR10339:SF19">
    <property type="entry name" value="GPI-LINKED NAD(P)(+)--ARGININE ADP-RIBOSYLTRANSFERASE 1"/>
    <property type="match status" value="1"/>
</dbReference>
<dbReference type="GO" id="GO:0003950">
    <property type="term" value="F:NAD+ poly-ADP-ribosyltransferase activity"/>
    <property type="evidence" value="ECO:0007669"/>
    <property type="project" value="TreeGrafter"/>
</dbReference>
<dbReference type="OrthoDB" id="9069143at2759"/>
<feature type="chain" id="PRO_5029938198" description="NAD(P)(+)--arginine ADP-ribosyltransferase" evidence="10">
    <location>
        <begin position="19"/>
        <end position="273"/>
    </location>
</feature>
<comment type="similarity">
    <text evidence="1 10">Belongs to the Arg-specific ADP-ribosyltransferase family.</text>
</comment>
<sequence length="273" mass="31105">MEHVVLGLVLLSSMLATASHPYSRDPVTKMMDMAPDSFDDQYQDCSSTMMGKLKDLNNTEFAINKIYAEAWKVAVTELQSQKVPVPHSPVLQPVHVIALRAYTLEKPALYRDLNEAVRRGGSSRQEYLNNFHFKVMHFLLSEALRKLRSVHPTNCYNVYRGIGNIKFEAQRDQSVRFGYFTSTSILKEKAEMFGKATLFSVKTCYGVPIWDYSKFPGEKEVLIPPFEVFKVTDVTQKGKTAIIELSSLAAQSKYNCEFVKEKRCKNQRCVFSA</sequence>
<dbReference type="GO" id="GO:0106274">
    <property type="term" value="F:NAD+-protein-arginine ADP-ribosyltransferase activity"/>
    <property type="evidence" value="ECO:0007669"/>
    <property type="project" value="UniProtKB-EC"/>
</dbReference>
<accession>A0A7L2AA35</accession>
<comment type="catalytic activity">
    <reaction evidence="9 10">
        <text>L-arginyl-[protein] + NAD(+) = N(omega)-(ADP-D-ribosyl)-L-arginyl-[protein] + nicotinamide + H(+)</text>
        <dbReference type="Rhea" id="RHEA:19149"/>
        <dbReference type="Rhea" id="RHEA-COMP:10532"/>
        <dbReference type="Rhea" id="RHEA-COMP:15087"/>
        <dbReference type="ChEBI" id="CHEBI:15378"/>
        <dbReference type="ChEBI" id="CHEBI:17154"/>
        <dbReference type="ChEBI" id="CHEBI:29965"/>
        <dbReference type="ChEBI" id="CHEBI:57540"/>
        <dbReference type="ChEBI" id="CHEBI:142554"/>
        <dbReference type="EC" id="2.4.2.31"/>
    </reaction>
</comment>
<evidence type="ECO:0000313" key="12">
    <source>
        <dbReference type="Proteomes" id="UP000590868"/>
    </source>
</evidence>
<evidence type="ECO:0000256" key="8">
    <source>
        <dbReference type="ARBA" id="ARBA00023157"/>
    </source>
</evidence>
<evidence type="ECO:0000256" key="1">
    <source>
        <dbReference type="ARBA" id="ARBA00009558"/>
    </source>
</evidence>
<dbReference type="InterPro" id="IPR000768">
    <property type="entry name" value="ART"/>
</dbReference>
<reference evidence="11 12" key="1">
    <citation type="submission" date="2019-09" db="EMBL/GenBank/DDBJ databases">
        <title>Bird 10,000 Genomes (B10K) Project - Family phase.</title>
        <authorList>
            <person name="Zhang G."/>
        </authorList>
    </citation>
    <scope>NUCLEOTIDE SEQUENCE [LARGE SCALE GENOMIC DNA]</scope>
    <source>
        <strain evidence="11">B10K-DU-001-55</strain>
        <tissue evidence="11">Muscle</tissue>
    </source>
</reference>
<dbReference type="PRINTS" id="PR00970">
    <property type="entry name" value="RIBTRNSFRASE"/>
</dbReference>
<keyword evidence="3 10" id="KW-0808">Transferase</keyword>